<accession>A0A6I4TWG6</accession>
<organism evidence="2 3">
    <name type="scientific">Croceibacterium xixiisoli</name>
    <dbReference type="NCBI Taxonomy" id="1476466"/>
    <lineage>
        <taxon>Bacteria</taxon>
        <taxon>Pseudomonadati</taxon>
        <taxon>Pseudomonadota</taxon>
        <taxon>Alphaproteobacteria</taxon>
        <taxon>Sphingomonadales</taxon>
        <taxon>Erythrobacteraceae</taxon>
        <taxon>Croceibacterium</taxon>
    </lineage>
</organism>
<dbReference type="SUPFAM" id="SSF56925">
    <property type="entry name" value="OMPA-like"/>
    <property type="match status" value="2"/>
</dbReference>
<name>A0A6I4TWG6_9SPHN</name>
<dbReference type="AlphaFoldDB" id="A0A6I4TWG6"/>
<sequence length="530" mass="56458">MLYPDRDRSFTTRSANSDLTFDLTAGTATGGTTRHSSLAISYNADSQSYTVAKGEVSSSFGQADIVADNADELVFYRQMGDIREYLTLVRRPYSGLPERKHVALGYWQRNIVSSDRQSMDLATFVYGLPTSTGSMPRSGSAGYNIDAFGVVSQPGKEPRTLFGLGTFNADFLTGDFTTKADVFEQSLASEEHSSGVNFHMSGAGQISATNSTFAGTLRYDGLYGTAVGALEGRFYGPGAVELGAAFSASNADGMTVSGALTGQRDDAVPIRNLALTNLQPGVAVDILGTVYPEGSISLNTDGSISFRATEWDYLGGTFTDRDRVAARNVNFDAWRISNGGRGLAREDLTVELYRPGADNTELALTYASFGEWQLTYYDAARDEHFPQQFIYGIETPAGLIAARTGTARYDGVVLGTASNAGQAYQANGTSRFDINFSDQSFAGQLAIAATHGSDRIDFGSFDLSGRLNALGADSEASINMAGVDHGLGTLMFRFYGPSAQEIGGRFTIGLPEGTANAGWGITGVTVAKER</sequence>
<dbReference type="InterPro" id="IPR001677">
    <property type="entry name" value="TbpB_B_D"/>
</dbReference>
<gene>
    <name evidence="2" type="ORF">GRI97_11435</name>
</gene>
<dbReference type="RefSeq" id="WP_377019412.1">
    <property type="nucleotide sequence ID" value="NZ_JBHSCP010000001.1"/>
</dbReference>
<dbReference type="Proteomes" id="UP000469430">
    <property type="component" value="Unassembled WGS sequence"/>
</dbReference>
<evidence type="ECO:0000313" key="3">
    <source>
        <dbReference type="Proteomes" id="UP000469430"/>
    </source>
</evidence>
<dbReference type="Pfam" id="PF01298">
    <property type="entry name" value="TbpB_B_D"/>
    <property type="match status" value="1"/>
</dbReference>
<protein>
    <recommendedName>
        <fullName evidence="1">Transferrin-binding protein B C-lobe/N-lobe beta-barrel domain-containing protein</fullName>
    </recommendedName>
</protein>
<dbReference type="InterPro" id="IPR011250">
    <property type="entry name" value="OMP/PagP_B-barrel"/>
</dbReference>
<proteinExistence type="predicted"/>
<evidence type="ECO:0000313" key="2">
    <source>
        <dbReference type="EMBL" id="MXO99600.1"/>
    </source>
</evidence>
<comment type="caution">
    <text evidence="2">The sequence shown here is derived from an EMBL/GenBank/DDBJ whole genome shotgun (WGS) entry which is preliminary data.</text>
</comment>
<reference evidence="2 3" key="1">
    <citation type="submission" date="2019-12" db="EMBL/GenBank/DDBJ databases">
        <title>Genomic-based taxomic classification of the family Erythrobacteraceae.</title>
        <authorList>
            <person name="Xu L."/>
        </authorList>
    </citation>
    <scope>NUCLEOTIDE SEQUENCE [LARGE SCALE GENOMIC DNA]</scope>
    <source>
        <strain evidence="2 3">S36</strain>
    </source>
</reference>
<dbReference type="EMBL" id="WTYJ01000002">
    <property type="protein sequence ID" value="MXO99600.1"/>
    <property type="molecule type" value="Genomic_DNA"/>
</dbReference>
<evidence type="ECO:0000259" key="1">
    <source>
        <dbReference type="Pfam" id="PF01298"/>
    </source>
</evidence>
<dbReference type="Gene3D" id="2.40.160.90">
    <property type="match status" value="2"/>
</dbReference>
<feature type="domain" description="Transferrin-binding protein B C-lobe/N-lobe beta-barrel" evidence="1">
    <location>
        <begin position="404"/>
        <end position="527"/>
    </location>
</feature>
<keyword evidence="3" id="KW-1185">Reference proteome</keyword>